<dbReference type="RefSeq" id="WP_193952245.1">
    <property type="nucleotide sequence ID" value="NZ_JADEYS010000004.1"/>
</dbReference>
<dbReference type="SUPFAM" id="SSF55073">
    <property type="entry name" value="Nucleotide cyclase"/>
    <property type="match status" value="1"/>
</dbReference>
<dbReference type="GO" id="GO:0052621">
    <property type="term" value="F:diguanylate cyclase activity"/>
    <property type="evidence" value="ECO:0007669"/>
    <property type="project" value="UniProtKB-EC"/>
</dbReference>
<dbReference type="InterPro" id="IPR043128">
    <property type="entry name" value="Rev_trsase/Diguanyl_cyclase"/>
</dbReference>
<proteinExistence type="predicted"/>
<evidence type="ECO:0000256" key="3">
    <source>
        <dbReference type="SAM" id="Phobius"/>
    </source>
</evidence>
<dbReference type="GO" id="GO:1902201">
    <property type="term" value="P:negative regulation of bacterial-type flagellum-dependent cell motility"/>
    <property type="evidence" value="ECO:0007669"/>
    <property type="project" value="TreeGrafter"/>
</dbReference>
<keyword evidence="3" id="KW-1133">Transmembrane helix</keyword>
<evidence type="ECO:0000256" key="2">
    <source>
        <dbReference type="ARBA" id="ARBA00034247"/>
    </source>
</evidence>
<evidence type="ECO:0000259" key="4">
    <source>
        <dbReference type="PROSITE" id="PS50887"/>
    </source>
</evidence>
<reference evidence="5" key="1">
    <citation type="submission" date="2020-10" db="EMBL/GenBank/DDBJ databases">
        <title>Bacterium isolated from coastal waters sediment.</title>
        <authorList>
            <person name="Chen R.-J."/>
            <person name="Lu D.-C."/>
            <person name="Zhu K.-L."/>
            <person name="Du Z.-J."/>
        </authorList>
    </citation>
    <scope>NUCLEOTIDE SEQUENCE</scope>
    <source>
        <strain evidence="5">N1Y112</strain>
    </source>
</reference>
<dbReference type="GO" id="GO:0043709">
    <property type="term" value="P:cell adhesion involved in single-species biofilm formation"/>
    <property type="evidence" value="ECO:0007669"/>
    <property type="project" value="TreeGrafter"/>
</dbReference>
<keyword evidence="3" id="KW-0472">Membrane</keyword>
<evidence type="ECO:0000313" key="6">
    <source>
        <dbReference type="Proteomes" id="UP000640333"/>
    </source>
</evidence>
<dbReference type="SMART" id="SM00267">
    <property type="entry name" value="GGDEF"/>
    <property type="match status" value="1"/>
</dbReference>
<dbReference type="InterPro" id="IPR050469">
    <property type="entry name" value="Diguanylate_Cyclase"/>
</dbReference>
<dbReference type="NCBIfam" id="TIGR00254">
    <property type="entry name" value="GGDEF"/>
    <property type="match status" value="1"/>
</dbReference>
<feature type="domain" description="GGDEF" evidence="4">
    <location>
        <begin position="126"/>
        <end position="262"/>
    </location>
</feature>
<accession>A0A8J7K9F0</accession>
<feature type="transmembrane region" description="Helical" evidence="3">
    <location>
        <begin position="45"/>
        <end position="64"/>
    </location>
</feature>
<dbReference type="PANTHER" id="PTHR45138">
    <property type="entry name" value="REGULATORY COMPONENTS OF SENSORY TRANSDUCTION SYSTEM"/>
    <property type="match status" value="1"/>
</dbReference>
<comment type="caution">
    <text evidence="5">The sequence shown here is derived from an EMBL/GenBank/DDBJ whole genome shotgun (WGS) entry which is preliminary data.</text>
</comment>
<gene>
    <name evidence="5" type="ORF">IOQ59_05380</name>
</gene>
<dbReference type="CDD" id="cd01949">
    <property type="entry name" value="GGDEF"/>
    <property type="match status" value="1"/>
</dbReference>
<dbReference type="Proteomes" id="UP000640333">
    <property type="component" value="Unassembled WGS sequence"/>
</dbReference>
<protein>
    <recommendedName>
        <fullName evidence="1">diguanylate cyclase</fullName>
        <ecNumber evidence="1">2.7.7.65</ecNumber>
    </recommendedName>
</protein>
<feature type="transmembrane region" description="Helical" evidence="3">
    <location>
        <begin position="21"/>
        <end position="39"/>
    </location>
</feature>
<keyword evidence="3" id="KW-0812">Transmembrane</keyword>
<dbReference type="InterPro" id="IPR000160">
    <property type="entry name" value="GGDEF_dom"/>
</dbReference>
<dbReference type="EMBL" id="JADEYS010000004">
    <property type="protein sequence ID" value="MBE9396691.1"/>
    <property type="molecule type" value="Genomic_DNA"/>
</dbReference>
<evidence type="ECO:0000313" key="5">
    <source>
        <dbReference type="EMBL" id="MBE9396691.1"/>
    </source>
</evidence>
<name>A0A8J7K9F0_9GAMM</name>
<organism evidence="5 6">
    <name type="scientific">Pontibacterium sinense</name>
    <dbReference type="NCBI Taxonomy" id="2781979"/>
    <lineage>
        <taxon>Bacteria</taxon>
        <taxon>Pseudomonadati</taxon>
        <taxon>Pseudomonadota</taxon>
        <taxon>Gammaproteobacteria</taxon>
        <taxon>Oceanospirillales</taxon>
        <taxon>Oceanospirillaceae</taxon>
        <taxon>Pontibacterium</taxon>
    </lineage>
</organism>
<dbReference type="AlphaFoldDB" id="A0A8J7K9F0"/>
<dbReference type="Gene3D" id="3.30.70.270">
    <property type="match status" value="1"/>
</dbReference>
<evidence type="ECO:0000256" key="1">
    <source>
        <dbReference type="ARBA" id="ARBA00012528"/>
    </source>
</evidence>
<dbReference type="EC" id="2.7.7.65" evidence="1"/>
<sequence>MNQQQEEKQTGAVVKRFPRPALLAAAAGFLFSVSVYLAMPADDLMAPILLIIGCAMTAAISHYLKRTLQRADVLESELNGCIAELTTTRENVDLVGVTDRVTGLFNRVHFDNVTANECRRAVREFSPLSMMLVELDYFEHYLHHHGEKAADVCLKAVSDDLRKRISRPGDLAVRFDNERFALLLPSTNEQVEQLAAQCCEDIRQLAIPHTTSAVSDVVTVTIGVATLQPSRLLTPERLIEASEKALYDAQKAGRNQFIASAENASDLPSVTYSL</sequence>
<dbReference type="PANTHER" id="PTHR45138:SF9">
    <property type="entry name" value="DIGUANYLATE CYCLASE DGCM-RELATED"/>
    <property type="match status" value="1"/>
</dbReference>
<dbReference type="InterPro" id="IPR029787">
    <property type="entry name" value="Nucleotide_cyclase"/>
</dbReference>
<dbReference type="PROSITE" id="PS50887">
    <property type="entry name" value="GGDEF"/>
    <property type="match status" value="1"/>
</dbReference>
<dbReference type="Pfam" id="PF00990">
    <property type="entry name" value="GGDEF"/>
    <property type="match status" value="1"/>
</dbReference>
<dbReference type="GO" id="GO:0005886">
    <property type="term" value="C:plasma membrane"/>
    <property type="evidence" value="ECO:0007669"/>
    <property type="project" value="TreeGrafter"/>
</dbReference>
<comment type="catalytic activity">
    <reaction evidence="2">
        <text>2 GTP = 3',3'-c-di-GMP + 2 diphosphate</text>
        <dbReference type="Rhea" id="RHEA:24898"/>
        <dbReference type="ChEBI" id="CHEBI:33019"/>
        <dbReference type="ChEBI" id="CHEBI:37565"/>
        <dbReference type="ChEBI" id="CHEBI:58805"/>
        <dbReference type="EC" id="2.7.7.65"/>
    </reaction>
</comment>
<keyword evidence="6" id="KW-1185">Reference proteome</keyword>